<feature type="transmembrane region" description="Helical" evidence="6">
    <location>
        <begin position="120"/>
        <end position="143"/>
    </location>
</feature>
<dbReference type="GO" id="GO:0022857">
    <property type="term" value="F:transmembrane transporter activity"/>
    <property type="evidence" value="ECO:0007669"/>
    <property type="project" value="InterPro"/>
</dbReference>
<dbReference type="EMBL" id="JAGHKT020000021">
    <property type="protein sequence ID" value="MCM5673179.1"/>
    <property type="molecule type" value="Genomic_DNA"/>
</dbReference>
<feature type="transmembrane region" description="Helical" evidence="6">
    <location>
        <begin position="424"/>
        <end position="443"/>
    </location>
</feature>
<dbReference type="PANTHER" id="PTHR10283">
    <property type="entry name" value="SOLUTE CARRIER FAMILY 13 MEMBER"/>
    <property type="match status" value="1"/>
</dbReference>
<protein>
    <submittedName>
        <fullName evidence="8">Anion permease</fullName>
    </submittedName>
</protein>
<dbReference type="RefSeq" id="WP_017174726.1">
    <property type="nucleotide sequence ID" value="NZ_CP014107.1"/>
</dbReference>
<evidence type="ECO:0000256" key="2">
    <source>
        <dbReference type="ARBA" id="ARBA00007349"/>
    </source>
</evidence>
<evidence type="ECO:0000256" key="1">
    <source>
        <dbReference type="ARBA" id="ARBA00004141"/>
    </source>
</evidence>
<dbReference type="GO" id="GO:0005886">
    <property type="term" value="C:plasma membrane"/>
    <property type="evidence" value="ECO:0007669"/>
    <property type="project" value="TreeGrafter"/>
</dbReference>
<dbReference type="AlphaFoldDB" id="A0A3S7GV10"/>
<dbReference type="NCBIfam" id="TIGR00785">
    <property type="entry name" value="dass"/>
    <property type="match status" value="1"/>
</dbReference>
<keyword evidence="9" id="KW-1185">Reference proteome</keyword>
<keyword evidence="5 6" id="KW-0472">Membrane</keyword>
<dbReference type="EMBL" id="CP014567">
    <property type="protein sequence ID" value="AVI06265.1"/>
    <property type="molecule type" value="Genomic_DNA"/>
</dbReference>
<evidence type="ECO:0000313" key="9">
    <source>
        <dbReference type="Proteomes" id="UP000665944"/>
    </source>
</evidence>
<dbReference type="Pfam" id="PF00939">
    <property type="entry name" value="Na_sulph_symp"/>
    <property type="match status" value="1"/>
</dbReference>
<feature type="transmembrane region" description="Helical" evidence="6">
    <location>
        <begin position="400"/>
        <end position="417"/>
    </location>
</feature>
<dbReference type="PIRSF" id="PIRSF002457">
    <property type="entry name" value="DASS"/>
    <property type="match status" value="1"/>
</dbReference>
<evidence type="ECO:0000256" key="3">
    <source>
        <dbReference type="ARBA" id="ARBA00022692"/>
    </source>
</evidence>
<feature type="transmembrane region" description="Helical" evidence="6">
    <location>
        <begin position="257"/>
        <end position="275"/>
    </location>
</feature>
<evidence type="ECO:0000313" key="8">
    <source>
        <dbReference type="EMBL" id="MCM5673179.1"/>
    </source>
</evidence>
<keyword evidence="4 6" id="KW-1133">Transmembrane helix</keyword>
<evidence type="ECO:0000256" key="4">
    <source>
        <dbReference type="ARBA" id="ARBA00022989"/>
    </source>
</evidence>
<accession>A0A3S7GV10</accession>
<feature type="transmembrane region" description="Helical" evidence="6">
    <location>
        <begin position="449"/>
        <end position="469"/>
    </location>
</feature>
<comment type="similarity">
    <text evidence="2">Belongs to the SLC13A/DASS transporter (TC 2.A.47) family. DIT1 subfamily.</text>
</comment>
<dbReference type="InterPro" id="IPR001898">
    <property type="entry name" value="SLC13A/DASS"/>
</dbReference>
<name>A0A3S7GV10_STAHO</name>
<feature type="transmembrane region" description="Helical" evidence="6">
    <location>
        <begin position="334"/>
        <end position="354"/>
    </location>
</feature>
<evidence type="ECO:0000256" key="6">
    <source>
        <dbReference type="SAM" id="Phobius"/>
    </source>
</evidence>
<sequence length="515" mass="55448">MTKGNQITNQSKKETSNKGYKPLWIVISFIVLVMILLLPTSSSLPVMAKAALAILAFAVIMWVTEAVSYPVSATLILGLIILLLGFSPVQHLSEQLGHPKSGNAILKGSELLGTNNALSLAFSGFSTSAVALVTAALFLAVAMQETNLHKRLALYVLSIVGNKTKNIVIGAILVSIVLAFFVPSATARAGAVIPILLGMIAAFKVSKDSKLASLLIITSVQAVSIWNIGIKTAAAQNIVAINFINQNLGYNVSWGEWFLYAAPWSILMSIALYFIMMKVMPPERDAIEGGKELIKHDLNELGPMSAREWRLIVISILLLIFWSTEKVLHPIDSASVTLIALGMMLMPKIGVITWKGVEKKIPWGTIIVFGVGISLGNVLLKTGAAQWLSDKTFGLMGLKGLPIIATIALITLFNILIHLGFASATSLSSALIPVFISLTSTLGLGDHSIGFVLIQQFVISFGFLLPVSAPQNMLAYGTDTFTVKDFLKSGIPLTIIGYILVILFSLTYWKWLGLV</sequence>
<feature type="transmembrane region" description="Helical" evidence="6">
    <location>
        <begin position="490"/>
        <end position="509"/>
    </location>
</feature>
<evidence type="ECO:0000256" key="5">
    <source>
        <dbReference type="ARBA" id="ARBA00023136"/>
    </source>
</evidence>
<evidence type="ECO:0000313" key="7">
    <source>
        <dbReference type="EMBL" id="AVI06265.1"/>
    </source>
</evidence>
<reference evidence="8 9" key="2">
    <citation type="submission" date="2022-06" db="EMBL/GenBank/DDBJ databases">
        <title>Staphylococcus hominis ShoR14 genome sequence.</title>
        <authorList>
            <person name="Yeo C.C."/>
            <person name="Chew C.H."/>
            <person name="Che Hamzah A.M."/>
            <person name="Al-Trad E.I."/>
        </authorList>
    </citation>
    <scope>NUCLEOTIDE SEQUENCE [LARGE SCALE GENOMIC DNA]</scope>
    <source>
        <strain evidence="8 9">ShoR14</strain>
    </source>
</reference>
<feature type="transmembrane region" description="Helical" evidence="6">
    <location>
        <begin position="164"/>
        <end position="182"/>
    </location>
</feature>
<proteinExistence type="inferred from homology"/>
<feature type="transmembrane region" description="Helical" evidence="6">
    <location>
        <begin position="361"/>
        <end position="380"/>
    </location>
</feature>
<feature type="transmembrane region" description="Helical" evidence="6">
    <location>
        <begin position="212"/>
        <end position="230"/>
    </location>
</feature>
<gene>
    <name evidence="7" type="ORF">AZE34_05690</name>
    <name evidence="8" type="ORF">J7T32_010560</name>
</gene>
<feature type="transmembrane region" description="Helical" evidence="6">
    <location>
        <begin position="71"/>
        <end position="89"/>
    </location>
</feature>
<keyword evidence="3 6" id="KW-0812">Transmembrane</keyword>
<reference evidence="7" key="1">
    <citation type="submission" date="2016-02" db="EMBL/GenBank/DDBJ databases">
        <title>Genomic sequence of a clinical Staphylococcus hominis isolate.</title>
        <authorList>
            <person name="McClure J.M."/>
            <person name="Zhang K."/>
        </authorList>
    </citation>
    <scope>NUCLEOTIDE SEQUENCE</scope>
    <source>
        <strain evidence="7">C34847</strain>
    </source>
</reference>
<feature type="transmembrane region" description="Helical" evidence="6">
    <location>
        <begin position="309"/>
        <end position="328"/>
    </location>
</feature>
<feature type="transmembrane region" description="Helical" evidence="6">
    <location>
        <begin position="21"/>
        <end position="40"/>
    </location>
</feature>
<comment type="subcellular location">
    <subcellularLocation>
        <location evidence="1">Membrane</location>
        <topology evidence="1">Multi-pass membrane protein</topology>
    </subcellularLocation>
</comment>
<organism evidence="7">
    <name type="scientific">Staphylococcus hominis</name>
    <dbReference type="NCBI Taxonomy" id="1290"/>
    <lineage>
        <taxon>Bacteria</taxon>
        <taxon>Bacillati</taxon>
        <taxon>Bacillota</taxon>
        <taxon>Bacilli</taxon>
        <taxon>Bacillales</taxon>
        <taxon>Staphylococcaceae</taxon>
        <taxon>Staphylococcus</taxon>
    </lineage>
</organism>
<dbReference type="Proteomes" id="UP000665944">
    <property type="component" value="Unassembled WGS sequence"/>
</dbReference>
<feature type="transmembrane region" description="Helical" evidence="6">
    <location>
        <begin position="46"/>
        <end position="64"/>
    </location>
</feature>
<dbReference type="InterPro" id="IPR030676">
    <property type="entry name" value="CitT-rel"/>
</dbReference>